<evidence type="ECO:0000259" key="1">
    <source>
        <dbReference type="PROSITE" id="PS51462"/>
    </source>
</evidence>
<dbReference type="EMBL" id="ML977513">
    <property type="protein sequence ID" value="KAF2126599.1"/>
    <property type="molecule type" value="Genomic_DNA"/>
</dbReference>
<organism evidence="2 3">
    <name type="scientific">Dothidotthia symphoricarpi CBS 119687</name>
    <dbReference type="NCBI Taxonomy" id="1392245"/>
    <lineage>
        <taxon>Eukaryota</taxon>
        <taxon>Fungi</taxon>
        <taxon>Dikarya</taxon>
        <taxon>Ascomycota</taxon>
        <taxon>Pezizomycotina</taxon>
        <taxon>Dothideomycetes</taxon>
        <taxon>Pleosporomycetidae</taxon>
        <taxon>Pleosporales</taxon>
        <taxon>Dothidotthiaceae</taxon>
        <taxon>Dothidotthia</taxon>
    </lineage>
</organism>
<evidence type="ECO:0000313" key="2">
    <source>
        <dbReference type="EMBL" id="KAF2126599.1"/>
    </source>
</evidence>
<protein>
    <recommendedName>
        <fullName evidence="1">Nudix hydrolase domain-containing protein</fullName>
    </recommendedName>
</protein>
<dbReference type="CDD" id="cd03676">
    <property type="entry name" value="NUDIX_Tnr3_like"/>
    <property type="match status" value="1"/>
</dbReference>
<dbReference type="InterPro" id="IPR015797">
    <property type="entry name" value="NUDIX_hydrolase-like_dom_sf"/>
</dbReference>
<accession>A0A6A6A3Y5</accession>
<dbReference type="Gene3D" id="3.90.79.10">
    <property type="entry name" value="Nucleoside Triphosphate Pyrophosphohydrolase"/>
    <property type="match status" value="1"/>
</dbReference>
<proteinExistence type="predicted"/>
<dbReference type="AlphaFoldDB" id="A0A6A6A3Y5"/>
<evidence type="ECO:0000313" key="3">
    <source>
        <dbReference type="Proteomes" id="UP000799771"/>
    </source>
</evidence>
<dbReference type="GeneID" id="54413849"/>
<dbReference type="RefSeq" id="XP_033520991.1">
    <property type="nucleotide sequence ID" value="XM_033673417.1"/>
</dbReference>
<keyword evidence="3" id="KW-1185">Reference proteome</keyword>
<dbReference type="FunFam" id="3.90.79.10:FF:000019">
    <property type="entry name" value="Thiamin pyrophosphokinase, putative"/>
    <property type="match status" value="1"/>
</dbReference>
<dbReference type="InterPro" id="IPR000086">
    <property type="entry name" value="NUDIX_hydrolase_dom"/>
</dbReference>
<dbReference type="OrthoDB" id="10261522at2759"/>
<dbReference type="PROSITE" id="PS51462">
    <property type="entry name" value="NUDIX"/>
    <property type="match status" value="1"/>
</dbReference>
<dbReference type="Pfam" id="PF00293">
    <property type="entry name" value="NUDIX"/>
    <property type="match status" value="1"/>
</dbReference>
<reference evidence="2" key="1">
    <citation type="journal article" date="2020" name="Stud. Mycol.">
        <title>101 Dothideomycetes genomes: a test case for predicting lifestyles and emergence of pathogens.</title>
        <authorList>
            <person name="Haridas S."/>
            <person name="Albert R."/>
            <person name="Binder M."/>
            <person name="Bloem J."/>
            <person name="Labutti K."/>
            <person name="Salamov A."/>
            <person name="Andreopoulos B."/>
            <person name="Baker S."/>
            <person name="Barry K."/>
            <person name="Bills G."/>
            <person name="Bluhm B."/>
            <person name="Cannon C."/>
            <person name="Castanera R."/>
            <person name="Culley D."/>
            <person name="Daum C."/>
            <person name="Ezra D."/>
            <person name="Gonzalez J."/>
            <person name="Henrissat B."/>
            <person name="Kuo A."/>
            <person name="Liang C."/>
            <person name="Lipzen A."/>
            <person name="Lutzoni F."/>
            <person name="Magnuson J."/>
            <person name="Mondo S."/>
            <person name="Nolan M."/>
            <person name="Ohm R."/>
            <person name="Pangilinan J."/>
            <person name="Park H.-J."/>
            <person name="Ramirez L."/>
            <person name="Alfaro M."/>
            <person name="Sun H."/>
            <person name="Tritt A."/>
            <person name="Yoshinaga Y."/>
            <person name="Zwiers L.-H."/>
            <person name="Turgeon B."/>
            <person name="Goodwin S."/>
            <person name="Spatafora J."/>
            <person name="Crous P."/>
            <person name="Grigoriev I."/>
        </authorList>
    </citation>
    <scope>NUCLEOTIDE SEQUENCE</scope>
    <source>
        <strain evidence="2">CBS 119687</strain>
    </source>
</reference>
<dbReference type="SUPFAM" id="SSF55811">
    <property type="entry name" value="Nudix"/>
    <property type="match status" value="1"/>
</dbReference>
<feature type="domain" description="Nudix hydrolase" evidence="1">
    <location>
        <begin position="131"/>
        <end position="277"/>
    </location>
</feature>
<dbReference type="GO" id="GO:0044715">
    <property type="term" value="F:8-oxo-dGDP phosphatase activity"/>
    <property type="evidence" value="ECO:0007669"/>
    <property type="project" value="UniProtKB-ARBA"/>
</dbReference>
<gene>
    <name evidence="2" type="ORF">P153DRAFT_81119</name>
</gene>
<sequence length="314" mass="35793">MSPQLRSYLELVSANDNFSYDFQSQSTYYTFHLPHDDLPHGYMHPLVVSKMPWTPSFLVDHQTRTVTLRALANDDMSRACNSALQDLIDVIIEKNTFEVLAGRHSEMYRVPGAVCPVSIERFAAPLFGTIGRGAHLTAYTHTPDGMKIWVPRRSANLKTYPGMLDSTVAGGVRADENPFSTIVHEADEEASLSEVVVRRDVKATGVLTYMHSTDHSFFAEKDLVIPDMLYVYDLELATNMVPIPKDDEVKEFYLMDIEEVEKALRSGEFKVNSAVVMIDFFIRHGIVTEENEQDYEEICMRMHRRLPFPMSKTR</sequence>
<name>A0A6A6A3Y5_9PLEO</name>
<dbReference type="PANTHER" id="PTHR13622:SF8">
    <property type="entry name" value="THIAMIN PYROPHOSPHOKINASE 1"/>
    <property type="match status" value="1"/>
</dbReference>
<dbReference type="Proteomes" id="UP000799771">
    <property type="component" value="Unassembled WGS sequence"/>
</dbReference>
<dbReference type="PANTHER" id="PTHR13622">
    <property type="entry name" value="THIAMIN PYROPHOSPHOKINASE"/>
    <property type="match status" value="1"/>
</dbReference>